<sequence length="663" mass="76288">MMSTEDTSTAAASDVNPYWAAAEARLRDAGVAQAKPEPQSYQNYSYPAAPLYPYYPSPYASVPMPSVADSAYSWPTQMPQYIPPPPPPRPYQQQPRPIHQQQVQRPQRLDGGNRVPFNYASQQPAQQRPRFNMTFQRPQQGNVSRFASSNPLASAAENDVLGDPNGGFFLRGRHPPALKNYVSLALAHPKTSDERIKCENYLYSKIEPLMLSGAVFHVQWASEPLPHEKNYELTTSWTPASKLKPNTTSTSLSSGSNRRETRKQQESVSHPERMSGPDIYLVPPSRSSFSATSPLIQRGKKNKKRKNNNPFGSRFDDEDDMFDAKRVKGEKFGTNHTENWLEDWIVSRKNRSSLTKSLNIMSLKERPYRRKAILPTFDGSRLARSLPKVLSNLEQGLIDDFFNRNEGRFDPGDCEEIVGTCYEQEKKFFRLTKKPDASEIRPPTVLRKHFNHLQAIAKNPTKYKYVCDQLRAIRQDLTVQKIRDDFTISVYEFHARLTLENKDLCEFNQCQTQLRHLYDDLPGSKNEYEFTAYRLLYYILTEDDQDILSLLNDLDAKARRSPSIALAIKVHDAYLKGHHIKLFKLYKNTPRMCGNVMDLFLDRERRRFIKIVQKSYHPFIEVSVLSNWFQFSSEKEFAEYMKAQGIEMLVGGKTQPKNWAIKA</sequence>
<reference evidence="2" key="1">
    <citation type="submission" date="2022-11" db="UniProtKB">
        <authorList>
            <consortium name="WormBaseParasite"/>
        </authorList>
    </citation>
    <scope>IDENTIFICATION</scope>
</reference>
<evidence type="ECO:0000313" key="1">
    <source>
        <dbReference type="Proteomes" id="UP000887580"/>
    </source>
</evidence>
<dbReference type="WBParaSite" id="PS1159_v2.g23442.t1">
    <property type="protein sequence ID" value="PS1159_v2.g23442.t1"/>
    <property type="gene ID" value="PS1159_v2.g23442"/>
</dbReference>
<protein>
    <submittedName>
        <fullName evidence="2">SAC3/GANP/THP3 conserved domain-containing protein</fullName>
    </submittedName>
</protein>
<organism evidence="1 2">
    <name type="scientific">Panagrolaimus sp. PS1159</name>
    <dbReference type="NCBI Taxonomy" id="55785"/>
    <lineage>
        <taxon>Eukaryota</taxon>
        <taxon>Metazoa</taxon>
        <taxon>Ecdysozoa</taxon>
        <taxon>Nematoda</taxon>
        <taxon>Chromadorea</taxon>
        <taxon>Rhabditida</taxon>
        <taxon>Tylenchina</taxon>
        <taxon>Panagrolaimomorpha</taxon>
        <taxon>Panagrolaimoidea</taxon>
        <taxon>Panagrolaimidae</taxon>
        <taxon>Panagrolaimus</taxon>
    </lineage>
</organism>
<proteinExistence type="predicted"/>
<evidence type="ECO:0000313" key="2">
    <source>
        <dbReference type="WBParaSite" id="PS1159_v2.g23442.t1"/>
    </source>
</evidence>
<accession>A0AC35G4H6</accession>
<name>A0AC35G4H6_9BILA</name>
<dbReference type="Proteomes" id="UP000887580">
    <property type="component" value="Unplaced"/>
</dbReference>